<name>A0A7Y8GBV2_9PSED</name>
<evidence type="ECO:0000313" key="1">
    <source>
        <dbReference type="EMBL" id="NWF07316.1"/>
    </source>
</evidence>
<proteinExistence type="predicted"/>
<dbReference type="AlphaFoldDB" id="A0A7Y8GBV2"/>
<evidence type="ECO:0000313" key="2">
    <source>
        <dbReference type="Proteomes" id="UP000561369"/>
    </source>
</evidence>
<organism evidence="1 2">
    <name type="scientific">Pseudomonas salomonii</name>
    <dbReference type="NCBI Taxonomy" id="191391"/>
    <lineage>
        <taxon>Bacteria</taxon>
        <taxon>Pseudomonadati</taxon>
        <taxon>Pseudomonadota</taxon>
        <taxon>Gammaproteobacteria</taxon>
        <taxon>Pseudomonadales</taxon>
        <taxon>Pseudomonadaceae</taxon>
        <taxon>Pseudomonas</taxon>
    </lineage>
</organism>
<protein>
    <submittedName>
        <fullName evidence="1">Uncharacterized protein</fullName>
    </submittedName>
</protein>
<reference evidence="1 2" key="1">
    <citation type="submission" date="2020-04" db="EMBL/GenBank/DDBJ databases">
        <title>Molecular characterization of pseudomonads from Agaricus bisporus reveal novel blotch 2 pathogens in Western Europe.</title>
        <authorList>
            <person name="Taparia T."/>
            <person name="Krijger M."/>
            <person name="Haynes E."/>
            <person name="Elpinstone J.G."/>
            <person name="Noble R."/>
            <person name="Van Der Wolf J."/>
        </authorList>
    </citation>
    <scope>NUCLEOTIDE SEQUENCE [LARGE SCALE GENOMIC DNA]</scope>
    <source>
        <strain evidence="1 2">IPO3765</strain>
    </source>
</reference>
<dbReference type="EMBL" id="JACAQV010000006">
    <property type="protein sequence ID" value="NWF07316.1"/>
    <property type="molecule type" value="Genomic_DNA"/>
</dbReference>
<sequence length="151" mass="17761">MIDKAQWIIEISEVLNGPRNRTTEKTFHKLIYETQQNVDSEIVDIIMTSFLNPFESSVMQACITTLSGVDFERYYKSYFKIFPQLLRKDPNNALCLLNYPGFELKHRHIKKIGKMIKDIDPSGSLKSEVDYQISYWNLKNDEPWSSLYHFA</sequence>
<dbReference type="Proteomes" id="UP000561369">
    <property type="component" value="Unassembled WGS sequence"/>
</dbReference>
<gene>
    <name evidence="1" type="ORF">HX810_06520</name>
</gene>
<comment type="caution">
    <text evidence="1">The sequence shown here is derived from an EMBL/GenBank/DDBJ whole genome shotgun (WGS) entry which is preliminary data.</text>
</comment>
<dbReference type="RefSeq" id="WP_177023806.1">
    <property type="nucleotide sequence ID" value="NZ_JACAQV010000006.1"/>
</dbReference>
<accession>A0A7Y8GBV2</accession>